<evidence type="ECO:0000256" key="6">
    <source>
        <dbReference type="ARBA" id="ARBA00022643"/>
    </source>
</evidence>
<keyword evidence="4" id="KW-0597">Phosphoprotein</keyword>
<keyword evidence="6" id="KW-0288">FMN</keyword>
<reference evidence="15 16" key="1">
    <citation type="submission" date="2021-04" db="EMBL/GenBank/DDBJ databases">
        <title>Whole genome sequence of Jiella sp. KSK16Y-1.</title>
        <authorList>
            <person name="Tuo L."/>
        </authorList>
    </citation>
    <scope>NUCLEOTIDE SEQUENCE [LARGE SCALE GENOMIC DNA]</scope>
    <source>
        <strain evidence="15 16">KSK16Y-1</strain>
    </source>
</reference>
<name>A0ABS4BL88_9HYPH</name>
<proteinExistence type="predicted"/>
<dbReference type="Pfam" id="PF07536">
    <property type="entry name" value="HWE_HK"/>
    <property type="match status" value="1"/>
</dbReference>
<keyword evidence="10" id="KW-0418">Kinase</keyword>
<evidence type="ECO:0000313" key="16">
    <source>
        <dbReference type="Proteomes" id="UP000678276"/>
    </source>
</evidence>
<evidence type="ECO:0000259" key="14">
    <source>
        <dbReference type="PROSITE" id="PS50113"/>
    </source>
</evidence>
<dbReference type="SUPFAM" id="SSF55785">
    <property type="entry name" value="PYP-like sensor domain (PAS domain)"/>
    <property type="match status" value="2"/>
</dbReference>
<keyword evidence="9" id="KW-0547">Nucleotide-binding</keyword>
<dbReference type="PROSITE" id="PS50112">
    <property type="entry name" value="PAS"/>
    <property type="match status" value="1"/>
</dbReference>
<dbReference type="InterPro" id="IPR036890">
    <property type="entry name" value="HATPase_C_sf"/>
</dbReference>
<dbReference type="InterPro" id="IPR013656">
    <property type="entry name" value="PAS_4"/>
</dbReference>
<dbReference type="PANTHER" id="PTHR41523:SF7">
    <property type="entry name" value="HISTIDINE KINASE"/>
    <property type="match status" value="1"/>
</dbReference>
<dbReference type="CDD" id="cd00130">
    <property type="entry name" value="PAS"/>
    <property type="match status" value="1"/>
</dbReference>
<feature type="domain" description="PAC" evidence="14">
    <location>
        <begin position="127"/>
        <end position="182"/>
    </location>
</feature>
<evidence type="ECO:0000256" key="5">
    <source>
        <dbReference type="ARBA" id="ARBA00022630"/>
    </source>
</evidence>
<keyword evidence="8" id="KW-0677">Repeat</keyword>
<dbReference type="SMART" id="SM00091">
    <property type="entry name" value="PAS"/>
    <property type="match status" value="2"/>
</dbReference>
<protein>
    <recommendedName>
        <fullName evidence="3">Blue-light-activated histidine kinase</fullName>
        <ecNumber evidence="2">2.7.13.3</ecNumber>
    </recommendedName>
</protein>
<dbReference type="PROSITE" id="PS50113">
    <property type="entry name" value="PAC"/>
    <property type="match status" value="1"/>
</dbReference>
<evidence type="ECO:0000313" key="15">
    <source>
        <dbReference type="EMBL" id="MBP0617505.1"/>
    </source>
</evidence>
<dbReference type="InterPro" id="IPR000014">
    <property type="entry name" value="PAS"/>
</dbReference>
<evidence type="ECO:0000256" key="12">
    <source>
        <dbReference type="ARBA" id="ARBA00023026"/>
    </source>
</evidence>
<evidence type="ECO:0000256" key="2">
    <source>
        <dbReference type="ARBA" id="ARBA00012438"/>
    </source>
</evidence>
<accession>A0ABS4BL88</accession>
<keyword evidence="5" id="KW-0285">Flavoprotein</keyword>
<dbReference type="Gene3D" id="3.30.450.20">
    <property type="entry name" value="PAS domain"/>
    <property type="match status" value="2"/>
</dbReference>
<evidence type="ECO:0000256" key="1">
    <source>
        <dbReference type="ARBA" id="ARBA00000085"/>
    </source>
</evidence>
<evidence type="ECO:0000259" key="13">
    <source>
        <dbReference type="PROSITE" id="PS50112"/>
    </source>
</evidence>
<dbReference type="InterPro" id="IPR000700">
    <property type="entry name" value="PAS-assoc_C"/>
</dbReference>
<evidence type="ECO:0000256" key="7">
    <source>
        <dbReference type="ARBA" id="ARBA00022679"/>
    </source>
</evidence>
<dbReference type="EMBL" id="JAGJCF010000017">
    <property type="protein sequence ID" value="MBP0617505.1"/>
    <property type="molecule type" value="Genomic_DNA"/>
</dbReference>
<dbReference type="InterPro" id="IPR035965">
    <property type="entry name" value="PAS-like_dom_sf"/>
</dbReference>
<dbReference type="RefSeq" id="WP_209596369.1">
    <property type="nucleotide sequence ID" value="NZ_JAGJCF010000017.1"/>
</dbReference>
<dbReference type="EC" id="2.7.13.3" evidence="2"/>
<dbReference type="InterPro" id="IPR011102">
    <property type="entry name" value="Sig_transdc_His_kinase_HWE"/>
</dbReference>
<gene>
    <name evidence="15" type="ORF">J6595_18110</name>
</gene>
<dbReference type="Proteomes" id="UP000678276">
    <property type="component" value="Unassembled WGS sequence"/>
</dbReference>
<keyword evidence="12" id="KW-0843">Virulence</keyword>
<sequence>MPIAAIGLRPRLYPIHLPRASRMREAGKTSERPMDQQAAADDLEADLALDFFDVFDLVPTPLMVLDRSLRYVAVNGAYEKATGRQREELLGNGVFEMFPGSGESERQMRRAFADVLETGVENYIALIPYEIQRSDADGGEIEMRYWSANHSPILDGNGNVRYILQHTSDVTDIVRMDSKRSDTPATPALMLWQNAENVQAAYRQTLAENDEFRRLFSQAPGMIVVFEGEDLTATFVSESFSRFIGQRPIIAASLVDALPELENQEFAALLREALSTGKSVVREGMKIVLRHPPGDIDAVSFVDIFCNPVRDGDGAVYGVFVQGVDRTEAFRAAHHQRMLMDELNHRVKNTLATIQSMARQTFRDPVDLDAASYAFEARIMALSRVHNILAERRWEGVPLTALLCGKPQNVDPGRVTYQGADAMLSPRTGVALAIVIHELFANARSHGALRAPDGRIDVAWAVVGGKSAPRLTLTWREYHQTHDCEKLRPGFGLRIIRSIIEGDLDGSISLDLAENGLICAFEVGLFEVATIEL</sequence>
<evidence type="ECO:0000256" key="4">
    <source>
        <dbReference type="ARBA" id="ARBA00022553"/>
    </source>
</evidence>
<comment type="catalytic activity">
    <reaction evidence="1">
        <text>ATP + protein L-histidine = ADP + protein N-phospho-L-histidine.</text>
        <dbReference type="EC" id="2.7.13.3"/>
    </reaction>
</comment>
<evidence type="ECO:0000256" key="10">
    <source>
        <dbReference type="ARBA" id="ARBA00022777"/>
    </source>
</evidence>
<dbReference type="NCBIfam" id="TIGR00229">
    <property type="entry name" value="sensory_box"/>
    <property type="match status" value="1"/>
</dbReference>
<keyword evidence="7" id="KW-0808">Transferase</keyword>
<dbReference type="PANTHER" id="PTHR41523">
    <property type="entry name" value="TWO-COMPONENT SYSTEM SENSOR PROTEIN"/>
    <property type="match status" value="1"/>
</dbReference>
<feature type="domain" description="PAS" evidence="13">
    <location>
        <begin position="54"/>
        <end position="98"/>
    </location>
</feature>
<evidence type="ECO:0000256" key="11">
    <source>
        <dbReference type="ARBA" id="ARBA00022840"/>
    </source>
</evidence>
<keyword evidence="16" id="KW-1185">Reference proteome</keyword>
<dbReference type="Gene3D" id="3.30.565.10">
    <property type="entry name" value="Histidine kinase-like ATPase, C-terminal domain"/>
    <property type="match status" value="1"/>
</dbReference>
<dbReference type="SMART" id="SM00911">
    <property type="entry name" value="HWE_HK"/>
    <property type="match status" value="1"/>
</dbReference>
<keyword evidence="11" id="KW-0067">ATP-binding</keyword>
<evidence type="ECO:0000256" key="9">
    <source>
        <dbReference type="ARBA" id="ARBA00022741"/>
    </source>
</evidence>
<organism evidence="15 16">
    <name type="scientific">Jiella mangrovi</name>
    <dbReference type="NCBI Taxonomy" id="2821407"/>
    <lineage>
        <taxon>Bacteria</taxon>
        <taxon>Pseudomonadati</taxon>
        <taxon>Pseudomonadota</taxon>
        <taxon>Alphaproteobacteria</taxon>
        <taxon>Hyphomicrobiales</taxon>
        <taxon>Aurantimonadaceae</taxon>
        <taxon>Jiella</taxon>
    </lineage>
</organism>
<dbReference type="Pfam" id="PF08448">
    <property type="entry name" value="PAS_4"/>
    <property type="match status" value="2"/>
</dbReference>
<evidence type="ECO:0000256" key="3">
    <source>
        <dbReference type="ARBA" id="ARBA00021740"/>
    </source>
</evidence>
<evidence type="ECO:0000256" key="8">
    <source>
        <dbReference type="ARBA" id="ARBA00022737"/>
    </source>
</evidence>
<comment type="caution">
    <text evidence="15">The sequence shown here is derived from an EMBL/GenBank/DDBJ whole genome shotgun (WGS) entry which is preliminary data.</text>
</comment>